<keyword evidence="2" id="KW-1185">Reference proteome</keyword>
<proteinExistence type="predicted"/>
<organism evidence="1 2">
    <name type="scientific">Pseudomonas viridiflava</name>
    <name type="common">Phytomonas viridiflava</name>
    <dbReference type="NCBI Taxonomy" id="33069"/>
    <lineage>
        <taxon>Bacteria</taxon>
        <taxon>Pseudomonadati</taxon>
        <taxon>Pseudomonadota</taxon>
        <taxon>Gammaproteobacteria</taxon>
        <taxon>Pseudomonadales</taxon>
        <taxon>Pseudomonadaceae</taxon>
        <taxon>Pseudomonas</taxon>
    </lineage>
</organism>
<evidence type="ECO:0000313" key="1">
    <source>
        <dbReference type="EMBL" id="MEE4041380.1"/>
    </source>
</evidence>
<dbReference type="Proteomes" id="UP001343600">
    <property type="component" value="Unassembled WGS sequence"/>
</dbReference>
<protein>
    <submittedName>
        <fullName evidence="1">Uncharacterized protein</fullName>
    </submittedName>
</protein>
<comment type="caution">
    <text evidence="1">The sequence shown here is derived from an EMBL/GenBank/DDBJ whole genome shotgun (WGS) entry which is preliminary data.</text>
</comment>
<reference evidence="1 2" key="1">
    <citation type="submission" date="2024-01" db="EMBL/GenBank/DDBJ databases">
        <title>Characterization of Pseudomonas viridiflava in Georgia, USA.</title>
        <authorList>
            <person name="Zhao M."/>
            <person name="Dutta B."/>
        </authorList>
    </citation>
    <scope>NUCLEOTIDE SEQUENCE [LARGE SCALE GENOMIC DNA]</scope>
    <source>
        <strain evidence="1 2">21GA0539</strain>
    </source>
</reference>
<dbReference type="EMBL" id="JAZEIP010000023">
    <property type="protein sequence ID" value="MEE4041380.1"/>
    <property type="molecule type" value="Genomic_DNA"/>
</dbReference>
<accession>A0ABU7N8X8</accession>
<evidence type="ECO:0000313" key="2">
    <source>
        <dbReference type="Proteomes" id="UP001343600"/>
    </source>
</evidence>
<name>A0ABU7N8X8_PSEVI</name>
<gene>
    <name evidence="1" type="ORF">V2I87_14885</name>
</gene>
<sequence length="15" mass="1743">MTLPDGNQLAFEYDE</sequence>